<reference evidence="1 2" key="1">
    <citation type="submission" date="2017-02" db="EMBL/GenBank/DDBJ databases">
        <authorList>
            <person name="Peterson S.W."/>
        </authorList>
    </citation>
    <scope>NUCLEOTIDE SEQUENCE [LARGE SCALE GENOMIC DNA]</scope>
    <source>
        <strain evidence="1 2">DSM 22899</strain>
    </source>
</reference>
<name>A0A1T5F935_9SPHI</name>
<dbReference type="Gene3D" id="2.60.40.1120">
    <property type="entry name" value="Carboxypeptidase-like, regulatory domain"/>
    <property type="match status" value="1"/>
</dbReference>
<dbReference type="InterPro" id="IPR008969">
    <property type="entry name" value="CarboxyPept-like_regulatory"/>
</dbReference>
<dbReference type="OrthoDB" id="983143at2"/>
<sequence>MDCRIMLKIIAVTTIFTYCFILPAHTQTYPLSGQVRDEHGQPVPFASIYKANTTTGTSANSEGVFKLQLPSGEHTLLIRAVGYRQAAQQVTVPRDTHLTVALHTEAYLLDEVVIGHGEDPAYAIIRQAIRNRKKHLNEASPYTAKVYIKGVQRLLQAPKKFLGFDVDQVAREMGLDSNRTGIVYLSESESRITVQPPDKFHEEMISSKFSGNNQAFSFNRAADLKLNFYENHQPIIEGLSARPFVSPIADNALNYYRYRLSGTTEENGLTINKIQVIPRRKAEPLYAGDIYIIDGSWRIYGVNLQLTKESSVNILDTLSIRQEFIPLENQQWQPSSIRFDFVGGLLGFRVGGYFAAVYSDYNLQPTIKKRLFNEALRITEGVNKRDADYWAAHRPLLLTEEEELDYVRKDSIQRRRESKEYLDSVDRRANRFKPMGFLAGGYTYRNRAERWRLSFDGLATSLLFNSVEGLALHYGAQYVKQVDTVRNRSFTLYGNVRYGFANQRFNGYLGTSFPWGKSTFGLYGGSTVQDLNNRGSLPPLFNTISTTFFGRNYMKVYERAFGGASWQYTLPANVKLSASAIWENRVWLPNSTDYTFWERNKQYLTSNNPFVPAEDIPLFDENQAFKVSLGVSYDFGTRYETYPNRRVYLPSKWPTLSLNYTKAIPGVFGADAAYDLLIARLYKTQIAMGLYGQLSVDLIAGTFLSSKQLYYTDYRHFNGTRTLISDQQLSTFLLLDYYQHSTTENFAEAHGEYNLSTLLTSKVPLLRKLKLQEIIGLHYLNTKEVSHYGEAHVGLQWQNLRIIYARSFGARPEMRGKDAIRIGLRLF</sequence>
<organism evidence="1 2">
    <name type="scientific">Parapedobacter luteus</name>
    <dbReference type="NCBI Taxonomy" id="623280"/>
    <lineage>
        <taxon>Bacteria</taxon>
        <taxon>Pseudomonadati</taxon>
        <taxon>Bacteroidota</taxon>
        <taxon>Sphingobacteriia</taxon>
        <taxon>Sphingobacteriales</taxon>
        <taxon>Sphingobacteriaceae</taxon>
        <taxon>Parapedobacter</taxon>
    </lineage>
</organism>
<protein>
    <submittedName>
        <fullName evidence="1">CarboxypepD_reg-like domain-containing protein</fullName>
    </submittedName>
</protein>
<evidence type="ECO:0000313" key="2">
    <source>
        <dbReference type="Proteomes" id="UP000190541"/>
    </source>
</evidence>
<dbReference type="RefSeq" id="WP_079718456.1">
    <property type="nucleotide sequence ID" value="NZ_FUYS01000014.1"/>
</dbReference>
<dbReference type="Pfam" id="PF18939">
    <property type="entry name" value="DUF5686"/>
    <property type="match status" value="1"/>
</dbReference>
<proteinExistence type="predicted"/>
<keyword evidence="2" id="KW-1185">Reference proteome</keyword>
<evidence type="ECO:0000313" key="1">
    <source>
        <dbReference type="EMBL" id="SKB92640.1"/>
    </source>
</evidence>
<dbReference type="Pfam" id="PF13715">
    <property type="entry name" value="CarbopepD_reg_2"/>
    <property type="match status" value="1"/>
</dbReference>
<dbReference type="EMBL" id="FUYS01000014">
    <property type="protein sequence ID" value="SKB92640.1"/>
    <property type="molecule type" value="Genomic_DNA"/>
</dbReference>
<dbReference type="STRING" id="623280.SAMN05660226_03832"/>
<dbReference type="AlphaFoldDB" id="A0A1T5F935"/>
<accession>A0A1T5F935</accession>
<dbReference type="InterPro" id="IPR043741">
    <property type="entry name" value="DUF5686"/>
</dbReference>
<dbReference type="SUPFAM" id="SSF49464">
    <property type="entry name" value="Carboxypeptidase regulatory domain-like"/>
    <property type="match status" value="1"/>
</dbReference>
<gene>
    <name evidence="1" type="ORF">SAMN05660226_03832</name>
</gene>
<dbReference type="Proteomes" id="UP000190541">
    <property type="component" value="Unassembled WGS sequence"/>
</dbReference>